<gene>
    <name evidence="1" type="ORF">DFP96_1121</name>
</gene>
<evidence type="ECO:0000313" key="1">
    <source>
        <dbReference type="EMBL" id="TDR51517.1"/>
    </source>
</evidence>
<keyword evidence="2" id="KW-1185">Reference proteome</keyword>
<dbReference type="RefSeq" id="WP_036071177.1">
    <property type="nucleotide sequence ID" value="NZ_JAASUO010000014.1"/>
</dbReference>
<protein>
    <submittedName>
        <fullName evidence="1">Parallel beta helix pectate lyase-like protein</fullName>
    </submittedName>
</protein>
<reference evidence="1 2" key="1">
    <citation type="submission" date="2019-03" db="EMBL/GenBank/DDBJ databases">
        <title>Genomic Encyclopedia of Type Strains, Phase III (KMG-III): the genomes of soil and plant-associated and newly described type strains.</title>
        <authorList>
            <person name="Whitman W."/>
        </authorList>
    </citation>
    <scope>NUCLEOTIDE SEQUENCE [LARGE SCALE GENOMIC DNA]</scope>
    <source>
        <strain evidence="1 2">CECT 7972</strain>
    </source>
</reference>
<dbReference type="Gene3D" id="2.160.20.10">
    <property type="entry name" value="Single-stranded right-handed beta-helix, Pectin lyase-like"/>
    <property type="match status" value="1"/>
</dbReference>
<dbReference type="Proteomes" id="UP000295558">
    <property type="component" value="Unassembled WGS sequence"/>
</dbReference>
<keyword evidence="1" id="KW-0456">Lyase</keyword>
<name>A0A4R6ZGW6_9LIST</name>
<dbReference type="AlphaFoldDB" id="A0A4R6ZGW6"/>
<dbReference type="InterPro" id="IPR011050">
    <property type="entry name" value="Pectin_lyase_fold/virulence"/>
</dbReference>
<sequence length="375" mass="42301">MTALTYTLQDFVPQHSFTGPRIPVLKTLTPEEILSAVPGTQFEIDEQQDLKLVAMGVFQDQTTPIVLEGLSFNLKERANFGLQFIRCAEVTIRHCRFYGYNPDRFITHGATDSNVLFQDCPMVTLEGNEFGPNDGIGTDADVLNRCITIQGTPVGSTIYRITDNLFSSVNQGIVALGDVFGATPDQFYLEGNRFYDVQDNGLYLIRLGGATIRQNWFVKQEDEAIVLDGGQFLLEYNTFIDTKNRVLAVNGDHDGATTEAITFQYNTVGNTENSGYEGVLFYSRGQDKRDAQGQPVGWTYRVRTLQIRYNHYWHIQRSYHLFLLEEVDTFLFEYNRIEVPYSTGLGSAVLYFGNKQPITAGAVQHNQLHGDTFAR</sequence>
<organism evidence="1 2">
    <name type="scientific">Listeria rocourtiae</name>
    <dbReference type="NCBI Taxonomy" id="647910"/>
    <lineage>
        <taxon>Bacteria</taxon>
        <taxon>Bacillati</taxon>
        <taxon>Bacillota</taxon>
        <taxon>Bacilli</taxon>
        <taxon>Bacillales</taxon>
        <taxon>Listeriaceae</taxon>
        <taxon>Listeria</taxon>
    </lineage>
</organism>
<dbReference type="SUPFAM" id="SSF51126">
    <property type="entry name" value="Pectin lyase-like"/>
    <property type="match status" value="1"/>
</dbReference>
<dbReference type="OrthoDB" id="2367506at2"/>
<evidence type="ECO:0000313" key="2">
    <source>
        <dbReference type="Proteomes" id="UP000295558"/>
    </source>
</evidence>
<accession>A0A4R6ZGW6</accession>
<dbReference type="EMBL" id="SNZK01000012">
    <property type="protein sequence ID" value="TDR51517.1"/>
    <property type="molecule type" value="Genomic_DNA"/>
</dbReference>
<proteinExistence type="predicted"/>
<dbReference type="InterPro" id="IPR012334">
    <property type="entry name" value="Pectin_lyas_fold"/>
</dbReference>
<comment type="caution">
    <text evidence="1">The sequence shown here is derived from an EMBL/GenBank/DDBJ whole genome shotgun (WGS) entry which is preliminary data.</text>
</comment>
<dbReference type="GO" id="GO:0016829">
    <property type="term" value="F:lyase activity"/>
    <property type="evidence" value="ECO:0007669"/>
    <property type="project" value="UniProtKB-KW"/>
</dbReference>